<dbReference type="SUPFAM" id="SSF51735">
    <property type="entry name" value="NAD(P)-binding Rossmann-fold domains"/>
    <property type="match status" value="1"/>
</dbReference>
<proteinExistence type="predicted"/>
<dbReference type="Proteomes" id="UP000323824">
    <property type="component" value="Chromosome"/>
</dbReference>
<dbReference type="EMBL" id="CP035807">
    <property type="protein sequence ID" value="QEN05388.1"/>
    <property type="molecule type" value="Genomic_DNA"/>
</dbReference>
<reference evidence="2 3" key="1">
    <citation type="submission" date="2019-02" db="EMBL/GenBank/DDBJ databases">
        <authorList>
            <person name="Fomenkov A."/>
            <person name="Dubinina G."/>
            <person name="Grabovich M."/>
            <person name="Vincze T."/>
            <person name="Roberts R.J."/>
        </authorList>
    </citation>
    <scope>NUCLEOTIDE SEQUENCE [LARGE SCALE GENOMIC DNA]</scope>
    <source>
        <strain evidence="2 3">P</strain>
    </source>
</reference>
<dbReference type="KEGG" id="sper:EW093_11925"/>
<evidence type="ECO:0000259" key="1">
    <source>
        <dbReference type="Pfam" id="PF03446"/>
    </source>
</evidence>
<dbReference type="Pfam" id="PF03446">
    <property type="entry name" value="NAD_binding_2"/>
    <property type="match status" value="1"/>
</dbReference>
<keyword evidence="3" id="KW-1185">Reference proteome</keyword>
<protein>
    <recommendedName>
        <fullName evidence="1">6-phosphogluconate dehydrogenase NADP-binding domain-containing protein</fullName>
    </recommendedName>
</protein>
<sequence length="50" mass="5484">MKSIGFIGLGEMGYALLSNLMSTNSLDSYNVLIYNRSINKAKSIKTVTLL</sequence>
<gene>
    <name evidence="2" type="ORF">EW093_11925</name>
</gene>
<evidence type="ECO:0000313" key="2">
    <source>
        <dbReference type="EMBL" id="QEN05388.1"/>
    </source>
</evidence>
<dbReference type="AlphaFoldDB" id="A0A5C1QDF6"/>
<dbReference type="Gene3D" id="3.40.50.720">
    <property type="entry name" value="NAD(P)-binding Rossmann-like Domain"/>
    <property type="match status" value="1"/>
</dbReference>
<feature type="domain" description="6-phosphogluconate dehydrogenase NADP-binding" evidence="1">
    <location>
        <begin position="3"/>
        <end position="44"/>
    </location>
</feature>
<dbReference type="GO" id="GO:0050661">
    <property type="term" value="F:NADP binding"/>
    <property type="evidence" value="ECO:0007669"/>
    <property type="project" value="InterPro"/>
</dbReference>
<dbReference type="RefSeq" id="WP_149568626.1">
    <property type="nucleotide sequence ID" value="NZ_CP035807.1"/>
</dbReference>
<evidence type="ECO:0000313" key="3">
    <source>
        <dbReference type="Proteomes" id="UP000323824"/>
    </source>
</evidence>
<dbReference type="OrthoDB" id="9786703at2"/>
<reference evidence="2 3" key="2">
    <citation type="submission" date="2019-09" db="EMBL/GenBank/DDBJ databases">
        <title>Complete Genome Sequence and Methylome Analysis of free living Spirochaetas.</title>
        <authorList>
            <person name="Leshcheva N."/>
            <person name="Mikheeva N."/>
        </authorList>
    </citation>
    <scope>NUCLEOTIDE SEQUENCE [LARGE SCALE GENOMIC DNA]</scope>
    <source>
        <strain evidence="2 3">P</strain>
    </source>
</reference>
<dbReference type="InterPro" id="IPR006115">
    <property type="entry name" value="6PGDH_NADP-bd"/>
</dbReference>
<dbReference type="InterPro" id="IPR036291">
    <property type="entry name" value="NAD(P)-bd_dom_sf"/>
</dbReference>
<name>A0A5C1QDF6_9SPIO</name>
<organism evidence="2 3">
    <name type="scientific">Thiospirochaeta perfilievii</name>
    <dbReference type="NCBI Taxonomy" id="252967"/>
    <lineage>
        <taxon>Bacteria</taxon>
        <taxon>Pseudomonadati</taxon>
        <taxon>Spirochaetota</taxon>
        <taxon>Spirochaetia</taxon>
        <taxon>Spirochaetales</taxon>
        <taxon>Spirochaetaceae</taxon>
        <taxon>Thiospirochaeta</taxon>
    </lineage>
</organism>
<accession>A0A5C1QDF6</accession>